<feature type="signal peptide" evidence="1">
    <location>
        <begin position="1"/>
        <end position="24"/>
    </location>
</feature>
<dbReference type="Gene3D" id="1.25.40.390">
    <property type="match status" value="1"/>
</dbReference>
<evidence type="ECO:0000256" key="1">
    <source>
        <dbReference type="SAM" id="SignalP"/>
    </source>
</evidence>
<feature type="chain" id="PRO_5013336591" evidence="1">
    <location>
        <begin position="25"/>
        <end position="577"/>
    </location>
</feature>
<dbReference type="Proteomes" id="UP000184109">
    <property type="component" value="Unassembled WGS sequence"/>
</dbReference>
<dbReference type="AlphaFoldDB" id="A0A1M5S0H7"/>
<dbReference type="STRING" id="1195760.SAMN05444281_0063"/>
<proteinExistence type="predicted"/>
<reference evidence="3" key="1">
    <citation type="submission" date="2016-11" db="EMBL/GenBank/DDBJ databases">
        <authorList>
            <person name="Varghese N."/>
            <person name="Submissions S."/>
        </authorList>
    </citation>
    <scope>NUCLEOTIDE SEQUENCE [LARGE SCALE GENOMIC DNA]</scope>
    <source>
        <strain evidence="3">DSM 100572</strain>
    </source>
</reference>
<accession>A0A1M5S0H7</accession>
<evidence type="ECO:0000313" key="3">
    <source>
        <dbReference type="Proteomes" id="UP000184109"/>
    </source>
</evidence>
<keyword evidence="1" id="KW-0732">Signal</keyword>
<organism evidence="2 3">
    <name type="scientific">Wenyingzhuangia marina</name>
    <dbReference type="NCBI Taxonomy" id="1195760"/>
    <lineage>
        <taxon>Bacteria</taxon>
        <taxon>Pseudomonadati</taxon>
        <taxon>Bacteroidota</taxon>
        <taxon>Flavobacteriia</taxon>
        <taxon>Flavobacteriales</taxon>
        <taxon>Flavobacteriaceae</taxon>
        <taxon>Wenyingzhuangia</taxon>
    </lineage>
</organism>
<dbReference type="OrthoDB" id="5694214at2"/>
<dbReference type="SUPFAM" id="SSF48452">
    <property type="entry name" value="TPR-like"/>
    <property type="match status" value="1"/>
</dbReference>
<evidence type="ECO:0000313" key="2">
    <source>
        <dbReference type="EMBL" id="SHH31921.1"/>
    </source>
</evidence>
<protein>
    <submittedName>
        <fullName evidence="2">SusD family protein</fullName>
    </submittedName>
</protein>
<dbReference type="EMBL" id="FQXQ01000001">
    <property type="protein sequence ID" value="SHH31921.1"/>
    <property type="molecule type" value="Genomic_DNA"/>
</dbReference>
<dbReference type="InterPro" id="IPR011990">
    <property type="entry name" value="TPR-like_helical_dom_sf"/>
</dbReference>
<sequence>MIKNTRRKYIIGVLTAALCLSSCSDSINIDPQDKLNNKQVYNNIYDADAAIVGIYGKFMQLAEKHVLLNELRADLASPTENATRFIKELSEHSVSDDNPYANPREFYELINLCNDALKNFEIMKNEKTMSSGEYNERYSDIGCLRSWLYLQLGIHYGNVPYVTEPIENVDDIKDLKEDAKLSFNDLLSDLIEFVEEELPYTDPYSNSSSLVIDVDGYNTAKFFINKKCLLGDLYLWQGNYLKAASNYKEVMSTADGAADINDRYDIYRIRANFPNQVTLAVGYLRYREQDINSLINSNDDGWRSMFSRERDELWNTEWIWSLPFDASFAPRNPFIDIFSPSGSYLIKPSQAAIDYWDDQKQLNGFSYDARGKKFTYNMINDQPVIMKYLYNYLGENQLPIDMFETGGNWFLYRAAKLHLRFAEAANRDGQQRIADALLNVGIQSEYTTGAVDVTNEEKTDLPFPYDFDARQGDFPYYRGDWHRNDGIRRRAYVERAPIIGDPLISLEDNIIMESALELAYEGNRWEDLLRIALRRNDPTFLADKIYNKLSKDGNPNAGSVRTKLMNPDNWYLPFNWK</sequence>
<name>A0A1M5S0H7_9FLAO</name>
<gene>
    <name evidence="2" type="ORF">SAMN05444281_0063</name>
</gene>
<keyword evidence="3" id="KW-1185">Reference proteome</keyword>